<dbReference type="Gene3D" id="2.60.120.10">
    <property type="entry name" value="Jelly Rolls"/>
    <property type="match status" value="1"/>
</dbReference>
<reference evidence="1 2" key="1">
    <citation type="journal article" date="2014" name="Genome Biol. Evol.">
        <title>The secreted proteins of Achlya hypogyna and Thraustotheca clavata identify the ancestral oomycete secretome and reveal gene acquisitions by horizontal gene transfer.</title>
        <authorList>
            <person name="Misner I."/>
            <person name="Blouin N."/>
            <person name="Leonard G."/>
            <person name="Richards T.A."/>
            <person name="Lane C.E."/>
        </authorList>
    </citation>
    <scope>NUCLEOTIDE SEQUENCE [LARGE SCALE GENOMIC DNA]</scope>
    <source>
        <strain evidence="1 2">ATCC 48635</strain>
    </source>
</reference>
<keyword evidence="2" id="KW-1185">Reference proteome</keyword>
<comment type="caution">
    <text evidence="1">The sequence shown here is derived from an EMBL/GenBank/DDBJ whole genome shotgun (WGS) entry which is preliminary data.</text>
</comment>
<evidence type="ECO:0008006" key="3">
    <source>
        <dbReference type="Google" id="ProtNLM"/>
    </source>
</evidence>
<evidence type="ECO:0000313" key="2">
    <source>
        <dbReference type="Proteomes" id="UP000243579"/>
    </source>
</evidence>
<evidence type="ECO:0000313" key="1">
    <source>
        <dbReference type="EMBL" id="OQR87145.1"/>
    </source>
</evidence>
<dbReference type="AlphaFoldDB" id="A0A1V9YN79"/>
<sequence>MPRLGHGHLPYIEVVESIPILATLAKTIPWHKLLQLLTPRHYSMGQKAKSWHRVPHDILFVVEGQFTIHTVAETPETDAKTPSMVPYTCRPGAVIGARATFFHEPLPYDVVTAKYKSTVLAISKTKFKTVLKQTDAEKSILALIEAQERSLQGGLDDIDGTLPLAAPAHDTIAVEYDVQDAVLVLHEPLEPPPAKPVTNAKCLQTKLNRTRRLESLHLPENYQHTPRHTKARLLQPSPSGVTREKPVGRLLKPLQHDASWYRDANGHAVVHAKRGFACELRAGATEADVPKPGRFTRVARGELSRRPMLLHINHETPLQVPAMAALSLTESLVQSQRPCEVPVLLPSPQKPRSCNNQL</sequence>
<organism evidence="1 2">
    <name type="scientific">Achlya hypogyna</name>
    <name type="common">Oomycete</name>
    <name type="synonym">Protoachlya hypogyna</name>
    <dbReference type="NCBI Taxonomy" id="1202772"/>
    <lineage>
        <taxon>Eukaryota</taxon>
        <taxon>Sar</taxon>
        <taxon>Stramenopiles</taxon>
        <taxon>Oomycota</taxon>
        <taxon>Saprolegniomycetes</taxon>
        <taxon>Saprolegniales</taxon>
        <taxon>Achlyaceae</taxon>
        <taxon>Achlya</taxon>
    </lineage>
</organism>
<proteinExistence type="predicted"/>
<name>A0A1V9YN79_ACHHY</name>
<dbReference type="OrthoDB" id="72011at2759"/>
<dbReference type="InterPro" id="IPR018490">
    <property type="entry name" value="cNMP-bd_dom_sf"/>
</dbReference>
<dbReference type="SUPFAM" id="SSF51206">
    <property type="entry name" value="cAMP-binding domain-like"/>
    <property type="match status" value="1"/>
</dbReference>
<gene>
    <name evidence="1" type="ORF">ACHHYP_09493</name>
</gene>
<dbReference type="InterPro" id="IPR014710">
    <property type="entry name" value="RmlC-like_jellyroll"/>
</dbReference>
<accession>A0A1V9YN79</accession>
<dbReference type="Proteomes" id="UP000243579">
    <property type="component" value="Unassembled WGS sequence"/>
</dbReference>
<protein>
    <recommendedName>
        <fullName evidence="3">Cyclic nucleotide-binding domain-containing protein</fullName>
    </recommendedName>
</protein>
<dbReference type="EMBL" id="JNBR01001465">
    <property type="protein sequence ID" value="OQR87145.1"/>
    <property type="molecule type" value="Genomic_DNA"/>
</dbReference>